<evidence type="ECO:0000313" key="4">
    <source>
        <dbReference type="Proteomes" id="UP000192674"/>
    </source>
</evidence>
<evidence type="ECO:0000256" key="1">
    <source>
        <dbReference type="ARBA" id="ARBA00023002"/>
    </source>
</evidence>
<feature type="domain" description="Flavin reductase like" evidence="2">
    <location>
        <begin position="11"/>
        <end position="150"/>
    </location>
</feature>
<dbReference type="GO" id="GO:0006208">
    <property type="term" value="P:pyrimidine nucleobase catabolic process"/>
    <property type="evidence" value="ECO:0007669"/>
    <property type="project" value="TreeGrafter"/>
</dbReference>
<dbReference type="Pfam" id="PF01613">
    <property type="entry name" value="Flavin_Reduct"/>
    <property type="match status" value="1"/>
</dbReference>
<protein>
    <submittedName>
        <fullName evidence="3">NADH-FMN oxidoreductase RutF, flavin reductase (DIM6/NTAB) family</fullName>
    </submittedName>
</protein>
<name>A0A1W2FM79_KIBAR</name>
<sequence>MPERTAFRQAMSRLAKSVTVVTAPGPFGCTTTGVLSLSVSPPAMLVSLRNNSSTLNGSIRGGSFAVNVLSTGQDELIQQFATGDPATRFAGVPYSLHAGVPLLTDVAAIVVCSVRQTVVLWDHTLLIGTARDVRIGGKPPLLLLDGHTTTTRQRKTA</sequence>
<keyword evidence="1" id="KW-0560">Oxidoreductase</keyword>
<dbReference type="SUPFAM" id="SSF50475">
    <property type="entry name" value="FMN-binding split barrel"/>
    <property type="match status" value="1"/>
</dbReference>
<dbReference type="GO" id="GO:0042602">
    <property type="term" value="F:riboflavin reductase (NADPH) activity"/>
    <property type="evidence" value="ECO:0007669"/>
    <property type="project" value="TreeGrafter"/>
</dbReference>
<evidence type="ECO:0000313" key="3">
    <source>
        <dbReference type="EMBL" id="SMD22983.1"/>
    </source>
</evidence>
<dbReference type="InterPro" id="IPR002563">
    <property type="entry name" value="Flavin_Rdtase-like_dom"/>
</dbReference>
<evidence type="ECO:0000259" key="2">
    <source>
        <dbReference type="SMART" id="SM00903"/>
    </source>
</evidence>
<dbReference type="GO" id="GO:0010181">
    <property type="term" value="F:FMN binding"/>
    <property type="evidence" value="ECO:0007669"/>
    <property type="project" value="InterPro"/>
</dbReference>
<dbReference type="InterPro" id="IPR050268">
    <property type="entry name" value="NADH-dep_flavin_reductase"/>
</dbReference>
<organism evidence="3 4">
    <name type="scientific">Kibdelosporangium aridum</name>
    <dbReference type="NCBI Taxonomy" id="2030"/>
    <lineage>
        <taxon>Bacteria</taxon>
        <taxon>Bacillati</taxon>
        <taxon>Actinomycetota</taxon>
        <taxon>Actinomycetes</taxon>
        <taxon>Pseudonocardiales</taxon>
        <taxon>Pseudonocardiaceae</taxon>
        <taxon>Kibdelosporangium</taxon>
    </lineage>
</organism>
<accession>A0A1W2FM79</accession>
<dbReference type="Proteomes" id="UP000192674">
    <property type="component" value="Unassembled WGS sequence"/>
</dbReference>
<keyword evidence="4" id="KW-1185">Reference proteome</keyword>
<dbReference type="PANTHER" id="PTHR30466">
    <property type="entry name" value="FLAVIN REDUCTASE"/>
    <property type="match status" value="1"/>
</dbReference>
<reference evidence="3 4" key="1">
    <citation type="submission" date="2017-04" db="EMBL/GenBank/DDBJ databases">
        <authorList>
            <person name="Afonso C.L."/>
            <person name="Miller P.J."/>
            <person name="Scott M.A."/>
            <person name="Spackman E."/>
            <person name="Goraichik I."/>
            <person name="Dimitrov K.M."/>
            <person name="Suarez D.L."/>
            <person name="Swayne D.E."/>
        </authorList>
    </citation>
    <scope>NUCLEOTIDE SEQUENCE [LARGE SCALE GENOMIC DNA]</scope>
    <source>
        <strain evidence="3 4">DSM 43828</strain>
    </source>
</reference>
<gene>
    <name evidence="3" type="ORF">SAMN05661093_07764</name>
</gene>
<dbReference type="OrthoDB" id="9792858at2"/>
<dbReference type="EMBL" id="FWXV01000008">
    <property type="protein sequence ID" value="SMD22983.1"/>
    <property type="molecule type" value="Genomic_DNA"/>
</dbReference>
<dbReference type="InterPro" id="IPR012349">
    <property type="entry name" value="Split_barrel_FMN-bd"/>
</dbReference>
<dbReference type="PANTHER" id="PTHR30466:SF1">
    <property type="entry name" value="FMN REDUCTASE (NADH) RUTF"/>
    <property type="match status" value="1"/>
</dbReference>
<dbReference type="RefSeq" id="WP_051898172.1">
    <property type="nucleotide sequence ID" value="NZ_FWXV01000008.1"/>
</dbReference>
<proteinExistence type="predicted"/>
<dbReference type="Gene3D" id="2.30.110.10">
    <property type="entry name" value="Electron Transport, Fmn-binding Protein, Chain A"/>
    <property type="match status" value="1"/>
</dbReference>
<dbReference type="AlphaFoldDB" id="A0A1W2FM79"/>
<dbReference type="SMART" id="SM00903">
    <property type="entry name" value="Flavin_Reduct"/>
    <property type="match status" value="1"/>
</dbReference>